<evidence type="ECO:0000256" key="5">
    <source>
        <dbReference type="ARBA" id="ARBA00023235"/>
    </source>
</evidence>
<evidence type="ECO:0000256" key="4">
    <source>
        <dbReference type="ARBA" id="ARBA00023098"/>
    </source>
</evidence>
<dbReference type="InterPro" id="IPR014748">
    <property type="entry name" value="Enoyl-CoA_hydra_C"/>
</dbReference>
<evidence type="ECO:0000256" key="1">
    <source>
        <dbReference type="ARBA" id="ARBA00005005"/>
    </source>
</evidence>
<dbReference type="Gene3D" id="3.90.226.10">
    <property type="entry name" value="2-enoyl-CoA Hydratase, Chain A, domain 1"/>
    <property type="match status" value="1"/>
</dbReference>
<organism evidence="6 7">
    <name type="scientific">Mycena rosella</name>
    <name type="common">Pink bonnet</name>
    <name type="synonym">Agaricus rosellus</name>
    <dbReference type="NCBI Taxonomy" id="1033263"/>
    <lineage>
        <taxon>Eukaryota</taxon>
        <taxon>Fungi</taxon>
        <taxon>Dikarya</taxon>
        <taxon>Basidiomycota</taxon>
        <taxon>Agaricomycotina</taxon>
        <taxon>Agaricomycetes</taxon>
        <taxon>Agaricomycetidae</taxon>
        <taxon>Agaricales</taxon>
        <taxon>Marasmiineae</taxon>
        <taxon>Mycenaceae</taxon>
        <taxon>Mycena</taxon>
    </lineage>
</organism>
<comment type="similarity">
    <text evidence="2">Belongs to the enoyl-CoA hydratase/isomerase family.</text>
</comment>
<keyword evidence="5" id="KW-0413">Isomerase</keyword>
<dbReference type="Pfam" id="PF00378">
    <property type="entry name" value="ECH_1"/>
    <property type="match status" value="1"/>
</dbReference>
<proteinExistence type="inferred from homology"/>
<dbReference type="AlphaFoldDB" id="A0AAD7D5D5"/>
<dbReference type="GO" id="GO:0051750">
    <property type="term" value="F:delta(3,5)-delta(2,4)-dienoyl-CoA isomerase activity"/>
    <property type="evidence" value="ECO:0007669"/>
    <property type="project" value="TreeGrafter"/>
</dbReference>
<dbReference type="GO" id="GO:0005739">
    <property type="term" value="C:mitochondrion"/>
    <property type="evidence" value="ECO:0007669"/>
    <property type="project" value="TreeGrafter"/>
</dbReference>
<keyword evidence="7" id="KW-1185">Reference proteome</keyword>
<evidence type="ECO:0000313" key="7">
    <source>
        <dbReference type="Proteomes" id="UP001221757"/>
    </source>
</evidence>
<gene>
    <name evidence="6" type="ORF">B0H17DRAFT_1233040</name>
</gene>
<comment type="pathway">
    <text evidence="1">Lipid metabolism; fatty acid beta-oxidation.</text>
</comment>
<comment type="caution">
    <text evidence="6">The sequence shown here is derived from an EMBL/GenBank/DDBJ whole genome shotgun (WGS) entry which is preliminary data.</text>
</comment>
<protein>
    <submittedName>
        <fullName evidence="6">Delta2-dienoyl-CoA-isomerase</fullName>
    </submittedName>
</protein>
<keyword evidence="4" id="KW-0443">Lipid metabolism</keyword>
<dbReference type="PANTHER" id="PTHR43149">
    <property type="entry name" value="ENOYL-COA HYDRATASE"/>
    <property type="match status" value="1"/>
</dbReference>
<keyword evidence="3" id="KW-0276">Fatty acid metabolism</keyword>
<dbReference type="CDD" id="cd06558">
    <property type="entry name" value="crotonase-like"/>
    <property type="match status" value="1"/>
</dbReference>
<dbReference type="Gene3D" id="1.10.12.10">
    <property type="entry name" value="Lyase 2-enoyl-coa Hydratase, Chain A, domain 2"/>
    <property type="match status" value="1"/>
</dbReference>
<dbReference type="PANTHER" id="PTHR43149:SF1">
    <property type="entry name" value="DELTA(3,5)-DELTA(2,4)-DIENOYL-COA ISOMERASE, MITOCHONDRIAL"/>
    <property type="match status" value="1"/>
</dbReference>
<dbReference type="GO" id="GO:0006631">
    <property type="term" value="P:fatty acid metabolic process"/>
    <property type="evidence" value="ECO:0007669"/>
    <property type="project" value="UniProtKB-KW"/>
</dbReference>
<reference evidence="6" key="1">
    <citation type="submission" date="2023-03" db="EMBL/GenBank/DDBJ databases">
        <title>Massive genome expansion in bonnet fungi (Mycena s.s.) driven by repeated elements and novel gene families across ecological guilds.</title>
        <authorList>
            <consortium name="Lawrence Berkeley National Laboratory"/>
            <person name="Harder C.B."/>
            <person name="Miyauchi S."/>
            <person name="Viragh M."/>
            <person name="Kuo A."/>
            <person name="Thoen E."/>
            <person name="Andreopoulos B."/>
            <person name="Lu D."/>
            <person name="Skrede I."/>
            <person name="Drula E."/>
            <person name="Henrissat B."/>
            <person name="Morin E."/>
            <person name="Kohler A."/>
            <person name="Barry K."/>
            <person name="LaButti K."/>
            <person name="Morin E."/>
            <person name="Salamov A."/>
            <person name="Lipzen A."/>
            <person name="Mereny Z."/>
            <person name="Hegedus B."/>
            <person name="Baldrian P."/>
            <person name="Stursova M."/>
            <person name="Weitz H."/>
            <person name="Taylor A."/>
            <person name="Grigoriev I.V."/>
            <person name="Nagy L.G."/>
            <person name="Martin F."/>
            <person name="Kauserud H."/>
        </authorList>
    </citation>
    <scope>NUCLEOTIDE SEQUENCE</scope>
    <source>
        <strain evidence="6">CBHHK067</strain>
    </source>
</reference>
<dbReference type="EMBL" id="JARKIE010000128">
    <property type="protein sequence ID" value="KAJ7679770.1"/>
    <property type="molecule type" value="Genomic_DNA"/>
</dbReference>
<evidence type="ECO:0000256" key="3">
    <source>
        <dbReference type="ARBA" id="ARBA00022832"/>
    </source>
</evidence>
<dbReference type="InterPro" id="IPR001753">
    <property type="entry name" value="Enoyl-CoA_hydra/iso"/>
</dbReference>
<evidence type="ECO:0000313" key="6">
    <source>
        <dbReference type="EMBL" id="KAJ7679770.1"/>
    </source>
</evidence>
<dbReference type="FunFam" id="1.10.12.10:FF:000004">
    <property type="entry name" value="Delta3,5-delta2,4-dienoyl-CoA isomerase"/>
    <property type="match status" value="1"/>
</dbReference>
<name>A0AAD7D5D5_MYCRO</name>
<dbReference type="Proteomes" id="UP001221757">
    <property type="component" value="Unassembled WGS sequence"/>
</dbReference>
<evidence type="ECO:0000256" key="2">
    <source>
        <dbReference type="ARBA" id="ARBA00005254"/>
    </source>
</evidence>
<sequence length="267" mass="28737">MALAEGLSSKWISVSEPSPHVLHAELSRKPVNAFSVEFWTEYGALFDRLVAEGRDVRALVLSSALPKLFTAGIDDLAKDDAAEPMDAARTSLATYRHLLEFQHAIGAPDRCPFPVIAAVHGLVVGLGIDIISACDVRYGADGTQFTIKEVDVGLAADIGTLSYLPKITGNHSLMQNLHTPRAWGRTEVIAAALKLADLIASKSPIAVSGTKRILTHARDHSVSENLEYTAVWNAAALHTEDITSSMRAAKARVAPTFDPLRKPTPKL</sequence>
<dbReference type="SUPFAM" id="SSF52096">
    <property type="entry name" value="ClpP/crotonase"/>
    <property type="match status" value="1"/>
</dbReference>
<dbReference type="InterPro" id="IPR045002">
    <property type="entry name" value="Ech1-like"/>
</dbReference>
<dbReference type="InterPro" id="IPR029045">
    <property type="entry name" value="ClpP/crotonase-like_dom_sf"/>
</dbReference>
<accession>A0AAD7D5D5</accession>